<comment type="caution">
    <text evidence="5">The sequence shown here is derived from an EMBL/GenBank/DDBJ whole genome shotgun (WGS) entry which is preliminary data.</text>
</comment>
<sequence>MQRESSNPTIGSGLTKGYDVVTIEETGIGNSRVEVCVEDTVTLLLDGVRIANLTMTPAELEAFGLGYAVCEGLVPDASAVESMTVDGLTVHVRTSTRHDEKTPRETEIRSSGGVGVKTPWHELTVPVRGGILLDVDTVFAGMDTLHRTAATWRSTGGTHCSVILDGNGAMQAHAEDMGRHTAVDKAVGKALSAGIDLSGCFMACTGRMPAGMVAKAYRAGIPVIVTNNAPFSTGIDLARRLDMTLIGFARQPRAVVYSAPHRIRDL</sequence>
<dbReference type="Proteomes" id="UP001168338">
    <property type="component" value="Unassembled WGS sequence"/>
</dbReference>
<evidence type="ECO:0000256" key="2">
    <source>
        <dbReference type="ARBA" id="ARBA00023150"/>
    </source>
</evidence>
<feature type="binding site" evidence="3">
    <location>
        <begin position="248"/>
        <end position="253"/>
    </location>
    <ligand>
        <name>Mo-bis(molybdopterin guanine dinucleotide)</name>
        <dbReference type="ChEBI" id="CHEBI:60539"/>
    </ligand>
</feature>
<evidence type="ECO:0000256" key="4">
    <source>
        <dbReference type="SAM" id="MobiDB-lite"/>
    </source>
</evidence>
<dbReference type="InterPro" id="IPR016193">
    <property type="entry name" value="Cytidine_deaminase-like"/>
</dbReference>
<protein>
    <recommendedName>
        <fullName evidence="3">Protein FdhD</fullName>
    </recommendedName>
</protein>
<dbReference type="InterPro" id="IPR003786">
    <property type="entry name" value="FdhD"/>
</dbReference>
<evidence type="ECO:0000313" key="6">
    <source>
        <dbReference type="Proteomes" id="UP001168338"/>
    </source>
</evidence>
<keyword evidence="2 3" id="KW-0501">Molybdenum cofactor biosynthesis</keyword>
<feature type="compositionally biased region" description="Basic and acidic residues" evidence="4">
    <location>
        <begin position="96"/>
        <end position="108"/>
    </location>
</feature>
<reference evidence="5" key="1">
    <citation type="submission" date="2019-05" db="EMBL/GenBank/DDBJ databases">
        <title>Methanoculleus sp. FWC-SCC1, a methanogenic archaeon isolated from deep marine cold seep.</title>
        <authorList>
            <person name="Chen Y.-W."/>
            <person name="Chen S.-C."/>
            <person name="Teng N.-H."/>
            <person name="Lai M.-C."/>
        </authorList>
    </citation>
    <scope>NUCLEOTIDE SEQUENCE</scope>
    <source>
        <strain evidence="5">FWC-SCC1</strain>
    </source>
</reference>
<comment type="caution">
    <text evidence="3">Lacks conserved residue(s) required for the propagation of feature annotation.</text>
</comment>
<keyword evidence="1 3" id="KW-0963">Cytoplasm</keyword>
<dbReference type="RefSeq" id="WP_301663614.1">
    <property type="nucleotide sequence ID" value="NZ_VCYH01000003.1"/>
</dbReference>
<dbReference type="Gene3D" id="3.10.20.10">
    <property type="match status" value="1"/>
</dbReference>
<evidence type="ECO:0000256" key="3">
    <source>
        <dbReference type="HAMAP-Rule" id="MF_00187"/>
    </source>
</evidence>
<comment type="function">
    <text evidence="3">Required for formate dehydrogenase (FDH) activity.</text>
</comment>
<evidence type="ECO:0000313" key="5">
    <source>
        <dbReference type="EMBL" id="MDN7024511.1"/>
    </source>
</evidence>
<dbReference type="Gene3D" id="3.40.140.10">
    <property type="entry name" value="Cytidine Deaminase, domain 2"/>
    <property type="match status" value="1"/>
</dbReference>
<dbReference type="SUPFAM" id="SSF53927">
    <property type="entry name" value="Cytidine deaminase-like"/>
    <property type="match status" value="1"/>
</dbReference>
<dbReference type="EMBL" id="VCYH01000003">
    <property type="protein sequence ID" value="MDN7024511.1"/>
    <property type="molecule type" value="Genomic_DNA"/>
</dbReference>
<dbReference type="Pfam" id="PF02634">
    <property type="entry name" value="FdhD-NarQ"/>
    <property type="match status" value="1"/>
</dbReference>
<feature type="region of interest" description="Disordered" evidence="4">
    <location>
        <begin position="94"/>
        <end position="115"/>
    </location>
</feature>
<keyword evidence="6" id="KW-1185">Reference proteome</keyword>
<proteinExistence type="inferred from homology"/>
<comment type="similarity">
    <text evidence="3">Belongs to the FdhD family.</text>
</comment>
<dbReference type="PANTHER" id="PTHR30592">
    <property type="entry name" value="FORMATE DEHYDROGENASE"/>
    <property type="match status" value="1"/>
</dbReference>
<organism evidence="5 6">
    <name type="scientific">Methanoculleus frigidifontis</name>
    <dbReference type="NCBI Taxonomy" id="2584085"/>
    <lineage>
        <taxon>Archaea</taxon>
        <taxon>Methanobacteriati</taxon>
        <taxon>Methanobacteriota</taxon>
        <taxon>Stenosarchaea group</taxon>
        <taxon>Methanomicrobia</taxon>
        <taxon>Methanomicrobiales</taxon>
        <taxon>Methanomicrobiaceae</taxon>
        <taxon>Methanoculleus</taxon>
    </lineage>
</organism>
<evidence type="ECO:0000256" key="1">
    <source>
        <dbReference type="ARBA" id="ARBA00022490"/>
    </source>
</evidence>
<name>A0ABT8M9D3_9EURY</name>
<accession>A0ABT8M9D3</accession>
<gene>
    <name evidence="3 5" type="primary">fdhD</name>
    <name evidence="5" type="ORF">FGU65_06350</name>
</gene>
<dbReference type="PANTHER" id="PTHR30592:SF1">
    <property type="entry name" value="SULFUR CARRIER PROTEIN FDHD"/>
    <property type="match status" value="1"/>
</dbReference>
<comment type="subcellular location">
    <subcellularLocation>
        <location evidence="3">Cytoplasm</location>
    </subcellularLocation>
</comment>
<dbReference type="PIRSF" id="PIRSF015626">
    <property type="entry name" value="FdhD"/>
    <property type="match status" value="1"/>
</dbReference>
<dbReference type="HAMAP" id="MF_00187">
    <property type="entry name" value="FdhD"/>
    <property type="match status" value="1"/>
</dbReference>
<dbReference type="NCBIfam" id="TIGR00129">
    <property type="entry name" value="fdhD_narQ"/>
    <property type="match status" value="1"/>
</dbReference>